<evidence type="ECO:0000313" key="2">
    <source>
        <dbReference type="EMBL" id="SDB79734.1"/>
    </source>
</evidence>
<gene>
    <name evidence="2" type="ORF">GA0111570_1013</name>
</gene>
<protein>
    <submittedName>
        <fullName evidence="2">2-polyprenyl-6-methoxyphenol hydroxylase</fullName>
    </submittedName>
</protein>
<feature type="domain" description="FAD-binding" evidence="1">
    <location>
        <begin position="2"/>
        <end position="314"/>
    </location>
</feature>
<evidence type="ECO:0000313" key="3">
    <source>
        <dbReference type="Proteomes" id="UP000199086"/>
    </source>
</evidence>
<dbReference type="Pfam" id="PF01494">
    <property type="entry name" value="FAD_binding_3"/>
    <property type="match status" value="1"/>
</dbReference>
<dbReference type="OrthoDB" id="3212532at2"/>
<dbReference type="Gene3D" id="3.30.9.10">
    <property type="entry name" value="D-Amino Acid Oxidase, subunit A, domain 2"/>
    <property type="match status" value="1"/>
</dbReference>
<dbReference type="PRINTS" id="PR00420">
    <property type="entry name" value="RNGMNOXGNASE"/>
</dbReference>
<reference evidence="2 3" key="1">
    <citation type="submission" date="2016-06" db="EMBL/GenBank/DDBJ databases">
        <authorList>
            <person name="Olsen C.W."/>
            <person name="Carey S."/>
            <person name="Hinshaw L."/>
            <person name="Karasin A.I."/>
        </authorList>
    </citation>
    <scope>NUCLEOTIDE SEQUENCE [LARGE SCALE GENOMIC DNA]</scope>
    <source>
        <strain evidence="2 3">LZ-22</strain>
    </source>
</reference>
<dbReference type="EMBL" id="FMYF01000001">
    <property type="protein sequence ID" value="SDB79734.1"/>
    <property type="molecule type" value="Genomic_DNA"/>
</dbReference>
<proteinExistence type="predicted"/>
<evidence type="ECO:0000259" key="1">
    <source>
        <dbReference type="Pfam" id="PF01494"/>
    </source>
</evidence>
<dbReference type="Gene3D" id="3.50.50.60">
    <property type="entry name" value="FAD/NAD(P)-binding domain"/>
    <property type="match status" value="1"/>
</dbReference>
<dbReference type="InterPro" id="IPR051704">
    <property type="entry name" value="FAD_aromatic-hydroxylase"/>
</dbReference>
<keyword evidence="3" id="KW-1185">Reference proteome</keyword>
<accession>A0A1G6GCN7</accession>
<dbReference type="GO" id="GO:0071949">
    <property type="term" value="F:FAD binding"/>
    <property type="evidence" value="ECO:0007669"/>
    <property type="project" value="InterPro"/>
</dbReference>
<sequence length="392" mass="42716">MKVLIVGAGIAGPTLAYWLLRAGHRPTLVEHAPELRRGGYLIDFWGAGFDVADRMGIIPQLRREGYVMREARAVGRNGRRIASMKPAAIMGPNERYVSIARADLAQAIYGALQGEAELVLGDTVHALEDDGDRVHVTFEHGQPRDFDLVVGADGLHSRVRRLVFGPDEQFERYQDIVVSVFDVPGYRPRDELVAMMHAEVGFQAVRVSLRDDVTMVVLTVRHDGTVPLGSVADQQALLRERLRGAGWEIPALLEAMPRATTFYFDAVSQIQMPSWTRGRVALAGDAAACPSLLAGQGSALAMIESYVLAAELARSGGDHALAFARYQTTLAPFLRSKQAAARRLASAFAPRSRSGLLARNAVMKLMELPHVTDLAMGKSFHDAIELPAFPSG</sequence>
<dbReference type="PANTHER" id="PTHR46865:SF8">
    <property type="entry name" value="POSSIBLE OXIDOREDUCTASE"/>
    <property type="match status" value="1"/>
</dbReference>
<dbReference type="PANTHER" id="PTHR46865">
    <property type="entry name" value="OXIDOREDUCTASE-RELATED"/>
    <property type="match status" value="1"/>
</dbReference>
<dbReference type="Proteomes" id="UP000199086">
    <property type="component" value="Unassembled WGS sequence"/>
</dbReference>
<dbReference type="RefSeq" id="WP_092605122.1">
    <property type="nucleotide sequence ID" value="NZ_FMYF01000001.1"/>
</dbReference>
<dbReference type="InterPro" id="IPR036188">
    <property type="entry name" value="FAD/NAD-bd_sf"/>
</dbReference>
<dbReference type="AlphaFoldDB" id="A0A1G6GCN7"/>
<organism evidence="2 3">
    <name type="scientific">Raineyella antarctica</name>
    <dbReference type="NCBI Taxonomy" id="1577474"/>
    <lineage>
        <taxon>Bacteria</taxon>
        <taxon>Bacillati</taxon>
        <taxon>Actinomycetota</taxon>
        <taxon>Actinomycetes</taxon>
        <taxon>Propionibacteriales</taxon>
        <taxon>Propionibacteriaceae</taxon>
        <taxon>Raineyella</taxon>
    </lineage>
</organism>
<dbReference type="NCBIfam" id="NF005761">
    <property type="entry name" value="PRK07588.1"/>
    <property type="match status" value="1"/>
</dbReference>
<dbReference type="InterPro" id="IPR002938">
    <property type="entry name" value="FAD-bd"/>
</dbReference>
<dbReference type="SUPFAM" id="SSF51905">
    <property type="entry name" value="FAD/NAD(P)-binding domain"/>
    <property type="match status" value="1"/>
</dbReference>
<dbReference type="STRING" id="1577474.GA0111570_1013"/>
<name>A0A1G6GCN7_9ACTN</name>